<dbReference type="InterPro" id="IPR000683">
    <property type="entry name" value="Gfo/Idh/MocA-like_OxRdtase_N"/>
</dbReference>
<accession>A0ABW4QAS3</accession>
<dbReference type="Gene3D" id="3.30.360.10">
    <property type="entry name" value="Dihydrodipicolinate Reductase, domain 2"/>
    <property type="match status" value="1"/>
</dbReference>
<dbReference type="InterPro" id="IPR055170">
    <property type="entry name" value="GFO_IDH_MocA-like_dom"/>
</dbReference>
<organism evidence="4 5">
    <name type="scientific">Arthrobacter flavus</name>
    <dbReference type="NCBI Taxonomy" id="95172"/>
    <lineage>
        <taxon>Bacteria</taxon>
        <taxon>Bacillati</taxon>
        <taxon>Actinomycetota</taxon>
        <taxon>Actinomycetes</taxon>
        <taxon>Micrococcales</taxon>
        <taxon>Micrococcaceae</taxon>
        <taxon>Arthrobacter</taxon>
    </lineage>
</organism>
<keyword evidence="5" id="KW-1185">Reference proteome</keyword>
<keyword evidence="1" id="KW-0520">NAD</keyword>
<name>A0ABW4QAS3_9MICC</name>
<protein>
    <submittedName>
        <fullName evidence="4">Gfo/Idh/MocA family protein</fullName>
    </submittedName>
</protein>
<proteinExistence type="predicted"/>
<dbReference type="EMBL" id="JBHUGA010000060">
    <property type="protein sequence ID" value="MFD1847817.1"/>
    <property type="molecule type" value="Genomic_DNA"/>
</dbReference>
<evidence type="ECO:0000259" key="2">
    <source>
        <dbReference type="Pfam" id="PF01408"/>
    </source>
</evidence>
<feature type="domain" description="Gfo/Idh/MocA-like oxidoreductase N-terminal" evidence="2">
    <location>
        <begin position="52"/>
        <end position="133"/>
    </location>
</feature>
<dbReference type="InterPro" id="IPR036291">
    <property type="entry name" value="NAD(P)-bd_dom_sf"/>
</dbReference>
<sequence length="347" mass="36938">MSTNFGTTPALRVAILSFAHTHAQGYAAVLKNYPGVELLASDPGDHPEGELRGAALAQQLGLPYVDTYEELFAWSPDAVIITSENTNHRADVELAASHGAHILCEKPLATTVSDARAMIAACEDARVNLMVAYPVRFSSAFDRLKKTNDAGHLGRLLSIRGSNNGKLPREREWFTQPALSGGGALVDHVVHIADLLDALMGSSVTSVTAVANQILYSDRAEAETGGLVNLTYENGTIASIDCSWSEPDSAPTWGGLKINVAGTKGSVDVDFFGPRIRGLETSTGKPVELPYSPNLDATLLESFLTSVRTGHQAQPDGYVGLRTLEIVTAAQRSIQTGETISLPRATD</sequence>
<dbReference type="PANTHER" id="PTHR43377">
    <property type="entry name" value="BILIVERDIN REDUCTASE A"/>
    <property type="match status" value="1"/>
</dbReference>
<evidence type="ECO:0000259" key="3">
    <source>
        <dbReference type="Pfam" id="PF22725"/>
    </source>
</evidence>
<dbReference type="Pfam" id="PF01408">
    <property type="entry name" value="GFO_IDH_MocA"/>
    <property type="match status" value="1"/>
</dbReference>
<comment type="caution">
    <text evidence="4">The sequence shown here is derived from an EMBL/GenBank/DDBJ whole genome shotgun (WGS) entry which is preliminary data.</text>
</comment>
<dbReference type="RefSeq" id="WP_343881011.1">
    <property type="nucleotide sequence ID" value="NZ_BAAAIJ010000051.1"/>
</dbReference>
<dbReference type="SUPFAM" id="SSF55347">
    <property type="entry name" value="Glyceraldehyde-3-phosphate dehydrogenase-like, C-terminal domain"/>
    <property type="match status" value="1"/>
</dbReference>
<dbReference type="PANTHER" id="PTHR43377:SF1">
    <property type="entry name" value="BILIVERDIN REDUCTASE A"/>
    <property type="match status" value="1"/>
</dbReference>
<dbReference type="SUPFAM" id="SSF51735">
    <property type="entry name" value="NAD(P)-binding Rossmann-fold domains"/>
    <property type="match status" value="1"/>
</dbReference>
<dbReference type="Proteomes" id="UP001597307">
    <property type="component" value="Unassembled WGS sequence"/>
</dbReference>
<evidence type="ECO:0000313" key="5">
    <source>
        <dbReference type="Proteomes" id="UP001597307"/>
    </source>
</evidence>
<evidence type="ECO:0000313" key="4">
    <source>
        <dbReference type="EMBL" id="MFD1847817.1"/>
    </source>
</evidence>
<evidence type="ECO:0000256" key="1">
    <source>
        <dbReference type="ARBA" id="ARBA00023027"/>
    </source>
</evidence>
<feature type="domain" description="GFO/IDH/MocA-like oxidoreductase" evidence="3">
    <location>
        <begin position="142"/>
        <end position="267"/>
    </location>
</feature>
<reference evidence="5" key="1">
    <citation type="journal article" date="2019" name="Int. J. Syst. Evol. Microbiol.">
        <title>The Global Catalogue of Microorganisms (GCM) 10K type strain sequencing project: providing services to taxonomists for standard genome sequencing and annotation.</title>
        <authorList>
            <consortium name="The Broad Institute Genomics Platform"/>
            <consortium name="The Broad Institute Genome Sequencing Center for Infectious Disease"/>
            <person name="Wu L."/>
            <person name="Ma J."/>
        </authorList>
    </citation>
    <scope>NUCLEOTIDE SEQUENCE [LARGE SCALE GENOMIC DNA]</scope>
    <source>
        <strain evidence="5">JCM 11496</strain>
    </source>
</reference>
<dbReference type="InterPro" id="IPR051450">
    <property type="entry name" value="Gfo/Idh/MocA_Oxidoreductases"/>
</dbReference>
<dbReference type="Gene3D" id="3.40.50.720">
    <property type="entry name" value="NAD(P)-binding Rossmann-like Domain"/>
    <property type="match status" value="1"/>
</dbReference>
<gene>
    <name evidence="4" type="ORF">ACFSFX_14600</name>
</gene>
<dbReference type="Pfam" id="PF22725">
    <property type="entry name" value="GFO_IDH_MocA_C3"/>
    <property type="match status" value="1"/>
</dbReference>